<dbReference type="EMBL" id="NHPB01000111">
    <property type="protein sequence ID" value="OYR67277.1"/>
    <property type="molecule type" value="Genomic_DNA"/>
</dbReference>
<feature type="domain" description="Tyr recombinase" evidence="5">
    <location>
        <begin position="136"/>
        <end position="328"/>
    </location>
</feature>
<dbReference type="CDD" id="cd00397">
    <property type="entry name" value="DNA_BRE_C"/>
    <property type="match status" value="1"/>
</dbReference>
<dbReference type="RefSeq" id="WP_094583639.1">
    <property type="nucleotide sequence ID" value="NZ_NHPB01000111.1"/>
</dbReference>
<dbReference type="InterPro" id="IPR010998">
    <property type="entry name" value="Integrase_recombinase_N"/>
</dbReference>
<proteinExistence type="inferred from homology"/>
<protein>
    <recommendedName>
        <fullName evidence="9">Integrase</fullName>
    </recommendedName>
</protein>
<feature type="domain" description="Core-binding (CB)" evidence="6">
    <location>
        <begin position="1"/>
        <end position="97"/>
    </location>
</feature>
<evidence type="ECO:0000259" key="5">
    <source>
        <dbReference type="PROSITE" id="PS51898"/>
    </source>
</evidence>
<dbReference type="GO" id="GO:0015074">
    <property type="term" value="P:DNA integration"/>
    <property type="evidence" value="ECO:0007669"/>
    <property type="project" value="InterPro"/>
</dbReference>
<evidence type="ECO:0000256" key="4">
    <source>
        <dbReference type="PROSITE-ProRule" id="PRU01248"/>
    </source>
</evidence>
<gene>
    <name evidence="7" type="ORF">DJ78_16585</name>
</gene>
<dbReference type="InterPro" id="IPR044068">
    <property type="entry name" value="CB"/>
</dbReference>
<evidence type="ECO:0000256" key="2">
    <source>
        <dbReference type="ARBA" id="ARBA00023125"/>
    </source>
</evidence>
<dbReference type="Pfam" id="PF00589">
    <property type="entry name" value="Phage_integrase"/>
    <property type="match status" value="1"/>
</dbReference>
<dbReference type="Proteomes" id="UP000216758">
    <property type="component" value="Unassembled WGS sequence"/>
</dbReference>
<dbReference type="InterPro" id="IPR013762">
    <property type="entry name" value="Integrase-like_cat_sf"/>
</dbReference>
<dbReference type="GO" id="GO:0003677">
    <property type="term" value="F:DNA binding"/>
    <property type="evidence" value="ECO:0007669"/>
    <property type="project" value="UniProtKB-UniRule"/>
</dbReference>
<dbReference type="AlphaFoldDB" id="A0A256JG53"/>
<dbReference type="InterPro" id="IPR011010">
    <property type="entry name" value="DNA_brk_join_enz"/>
</dbReference>
<comment type="caution">
    <text evidence="7">The sequence shown here is derived from an EMBL/GenBank/DDBJ whole genome shotgun (WGS) entry which is preliminary data.</text>
</comment>
<evidence type="ECO:0008006" key="9">
    <source>
        <dbReference type="Google" id="ProtNLM"/>
    </source>
</evidence>
<comment type="similarity">
    <text evidence="1">Belongs to the 'phage' integrase family.</text>
</comment>
<dbReference type="InterPro" id="IPR002104">
    <property type="entry name" value="Integrase_catalytic"/>
</dbReference>
<reference evidence="7 8" key="1">
    <citation type="journal article" date="2014" name="Front. Microbiol.">
        <title>Population and genomic analysis of the genus Halorubrum.</title>
        <authorList>
            <person name="Fullmer M.S."/>
            <person name="Soucy S.M."/>
            <person name="Swithers K.S."/>
            <person name="Makkay A.M."/>
            <person name="Wheeler R."/>
            <person name="Ventosa A."/>
            <person name="Gogarten J.P."/>
            <person name="Papke R.T."/>
        </authorList>
    </citation>
    <scope>NUCLEOTIDE SEQUENCE [LARGE SCALE GENOMIC DNA]</scope>
    <source>
        <strain evidence="7 8">G37</strain>
    </source>
</reference>
<dbReference type="InterPro" id="IPR050090">
    <property type="entry name" value="Tyrosine_recombinase_XerCD"/>
</dbReference>
<evidence type="ECO:0000313" key="8">
    <source>
        <dbReference type="Proteomes" id="UP000216758"/>
    </source>
</evidence>
<evidence type="ECO:0000313" key="7">
    <source>
        <dbReference type="EMBL" id="OYR67277.1"/>
    </source>
</evidence>
<dbReference type="PANTHER" id="PTHR30349">
    <property type="entry name" value="PHAGE INTEGRASE-RELATED"/>
    <property type="match status" value="1"/>
</dbReference>
<dbReference type="PROSITE" id="PS51898">
    <property type="entry name" value="TYR_RECOMBINASE"/>
    <property type="match status" value="1"/>
</dbReference>
<accession>A0A256JG53</accession>
<dbReference type="PANTHER" id="PTHR30349:SF64">
    <property type="entry name" value="PROPHAGE INTEGRASE INTD-RELATED"/>
    <property type="match status" value="1"/>
</dbReference>
<keyword evidence="2 4" id="KW-0238">DNA-binding</keyword>
<dbReference type="Gene3D" id="1.10.150.130">
    <property type="match status" value="1"/>
</dbReference>
<sequence>MNTESLIDAFEKRQSMKKAESTAETYARTAEKWAEWLANPGEKEYDDNRQDRPSKDVFDATTGDLRIFLRSQLQSGLSGGTVRNRRWAISAFYNELDEMADEGYSIPDFENPSDDLDLSDWQDLKNIGRKKEELKEDITYLSPEQVATLAENAPSPTLRNELMIRLLYQTGLRRGELADIQLGDIDREGREIRIHAEKTHLNRRVYYQPTLTTHIDRWIDVERKSLATAGSKYLFPTYKTEKISPKQVNRTVRKAADNAGLQEEVYANAEGKVQVKITAHVLRHSFAMNCLKNGMDSKFIQELMGHAKIETTEQYLRAMDDDVRNAYRTRGPPTA</sequence>
<organism evidence="7 8">
    <name type="scientific">Halorubrum ezzemoulense</name>
    <name type="common">Halorubrum chaoviator</name>
    <dbReference type="NCBI Taxonomy" id="337243"/>
    <lineage>
        <taxon>Archaea</taxon>
        <taxon>Methanobacteriati</taxon>
        <taxon>Methanobacteriota</taxon>
        <taxon>Stenosarchaea group</taxon>
        <taxon>Halobacteria</taxon>
        <taxon>Halobacteriales</taxon>
        <taxon>Haloferacaceae</taxon>
        <taxon>Halorubrum</taxon>
    </lineage>
</organism>
<dbReference type="OrthoDB" id="142231at2157"/>
<keyword evidence="3" id="KW-0233">DNA recombination</keyword>
<dbReference type="SUPFAM" id="SSF56349">
    <property type="entry name" value="DNA breaking-rejoining enzymes"/>
    <property type="match status" value="1"/>
</dbReference>
<name>A0A256JG53_HALEZ</name>
<evidence type="ECO:0000259" key="6">
    <source>
        <dbReference type="PROSITE" id="PS51900"/>
    </source>
</evidence>
<dbReference type="GO" id="GO:0006310">
    <property type="term" value="P:DNA recombination"/>
    <property type="evidence" value="ECO:0007669"/>
    <property type="project" value="UniProtKB-KW"/>
</dbReference>
<dbReference type="Gene3D" id="1.10.443.10">
    <property type="entry name" value="Intergrase catalytic core"/>
    <property type="match status" value="1"/>
</dbReference>
<evidence type="ECO:0000256" key="3">
    <source>
        <dbReference type="ARBA" id="ARBA00023172"/>
    </source>
</evidence>
<evidence type="ECO:0000256" key="1">
    <source>
        <dbReference type="ARBA" id="ARBA00008857"/>
    </source>
</evidence>
<dbReference type="PROSITE" id="PS51900">
    <property type="entry name" value="CB"/>
    <property type="match status" value="1"/>
</dbReference>